<dbReference type="SUPFAM" id="SSF53335">
    <property type="entry name" value="S-adenosyl-L-methionine-dependent methyltransferases"/>
    <property type="match status" value="1"/>
</dbReference>
<evidence type="ECO:0000256" key="2">
    <source>
        <dbReference type="ARBA" id="ARBA00022679"/>
    </source>
</evidence>
<sequence length="208" mass="23434">MSRNIICTDSLKWLQEQPLDSLPNVVTGICDHDEMANYSMDEYMTFFVSVADLIFQKQKQGCYAIFIQTDRKWQRQWLDKSYVLTGLARKHGYKTIWHKIVLNRPVNSTHLQRPTYAHMVGYTKDGTTGAGTPDVIESGGKLYKNGTSVNAAKTALEFIKRYSKNINVLDPFIGQGTIAAIGNKIGLNVIGIDIDQEQCKLAENLNIN</sequence>
<name>A0A6C0J4T1_9ZZZZ</name>
<reference evidence="4" key="1">
    <citation type="journal article" date="2020" name="Nature">
        <title>Giant virus diversity and host interactions through global metagenomics.</title>
        <authorList>
            <person name="Schulz F."/>
            <person name="Roux S."/>
            <person name="Paez-Espino D."/>
            <person name="Jungbluth S."/>
            <person name="Walsh D.A."/>
            <person name="Denef V.J."/>
            <person name="McMahon K.D."/>
            <person name="Konstantinidis K.T."/>
            <person name="Eloe-Fadrosh E.A."/>
            <person name="Kyrpides N.C."/>
            <person name="Woyke T."/>
        </authorList>
    </citation>
    <scope>NUCLEOTIDE SEQUENCE</scope>
    <source>
        <strain evidence="4">GVMAG-M-3300025860-20</strain>
    </source>
</reference>
<dbReference type="AlphaFoldDB" id="A0A6C0J4T1"/>
<organism evidence="4">
    <name type="scientific">viral metagenome</name>
    <dbReference type="NCBI Taxonomy" id="1070528"/>
    <lineage>
        <taxon>unclassified sequences</taxon>
        <taxon>metagenomes</taxon>
        <taxon>organismal metagenomes</taxon>
    </lineage>
</organism>
<dbReference type="InterPro" id="IPR002941">
    <property type="entry name" value="DNA_methylase_N4/N6"/>
</dbReference>
<proteinExistence type="predicted"/>
<dbReference type="Pfam" id="PF01555">
    <property type="entry name" value="N6_N4_Mtase"/>
    <property type="match status" value="1"/>
</dbReference>
<dbReference type="GO" id="GO:0008170">
    <property type="term" value="F:N-methyltransferase activity"/>
    <property type="evidence" value="ECO:0007669"/>
    <property type="project" value="InterPro"/>
</dbReference>
<evidence type="ECO:0000313" key="4">
    <source>
        <dbReference type="EMBL" id="QHU00705.1"/>
    </source>
</evidence>
<keyword evidence="2" id="KW-0808">Transferase</keyword>
<evidence type="ECO:0000256" key="1">
    <source>
        <dbReference type="ARBA" id="ARBA00022603"/>
    </source>
</evidence>
<dbReference type="GO" id="GO:0032259">
    <property type="term" value="P:methylation"/>
    <property type="evidence" value="ECO:0007669"/>
    <property type="project" value="UniProtKB-KW"/>
</dbReference>
<dbReference type="InterPro" id="IPR029063">
    <property type="entry name" value="SAM-dependent_MTases_sf"/>
</dbReference>
<dbReference type="Gene3D" id="3.40.50.150">
    <property type="entry name" value="Vaccinia Virus protein VP39"/>
    <property type="match status" value="1"/>
</dbReference>
<protein>
    <recommendedName>
        <fullName evidence="3">DNA methylase N-4/N-6 domain-containing protein</fullName>
    </recommendedName>
</protein>
<keyword evidence="1" id="KW-0489">Methyltransferase</keyword>
<evidence type="ECO:0000259" key="3">
    <source>
        <dbReference type="Pfam" id="PF01555"/>
    </source>
</evidence>
<accession>A0A6C0J4T1</accession>
<dbReference type="GO" id="GO:0003677">
    <property type="term" value="F:DNA binding"/>
    <property type="evidence" value="ECO:0007669"/>
    <property type="project" value="InterPro"/>
</dbReference>
<feature type="domain" description="DNA methylase N-4/N-6" evidence="3">
    <location>
        <begin position="159"/>
        <end position="203"/>
    </location>
</feature>
<dbReference type="EMBL" id="MN740328">
    <property type="protein sequence ID" value="QHU00705.1"/>
    <property type="molecule type" value="Genomic_DNA"/>
</dbReference>